<dbReference type="eggNOG" id="COG0846">
    <property type="taxonomic scope" value="Bacteria"/>
</dbReference>
<dbReference type="STRING" id="666685.R2APBS1_2551"/>
<evidence type="ECO:0000313" key="10">
    <source>
        <dbReference type="EMBL" id="AGG89637.1"/>
    </source>
</evidence>
<evidence type="ECO:0000256" key="6">
    <source>
        <dbReference type="ARBA" id="ARBA00035033"/>
    </source>
</evidence>
<comment type="catalytic activity">
    <reaction evidence="7">
        <text>NAD(+) + H2O = ADP-D-ribose + nicotinamide + H(+)</text>
        <dbReference type="Rhea" id="RHEA:16301"/>
        <dbReference type="ChEBI" id="CHEBI:15377"/>
        <dbReference type="ChEBI" id="CHEBI:15378"/>
        <dbReference type="ChEBI" id="CHEBI:17154"/>
        <dbReference type="ChEBI" id="CHEBI:57540"/>
        <dbReference type="ChEBI" id="CHEBI:57967"/>
        <dbReference type="EC" id="3.2.2.5"/>
    </reaction>
    <physiologicalReaction direction="left-to-right" evidence="7">
        <dbReference type="Rhea" id="RHEA:16302"/>
    </physiologicalReaction>
</comment>
<evidence type="ECO:0000256" key="4">
    <source>
        <dbReference type="ARBA" id="ARBA00034327"/>
    </source>
</evidence>
<keyword evidence="3" id="KW-0051">Antiviral defense</keyword>
<proteinExistence type="inferred from homology"/>
<dbReference type="Pfam" id="PF13289">
    <property type="entry name" value="SIR2_2"/>
    <property type="match status" value="1"/>
</dbReference>
<dbReference type="EMBL" id="CP003470">
    <property type="protein sequence ID" value="AGG89637.1"/>
    <property type="molecule type" value="Genomic_DNA"/>
</dbReference>
<evidence type="ECO:0000313" key="11">
    <source>
        <dbReference type="Proteomes" id="UP000011859"/>
    </source>
</evidence>
<feature type="domain" description="Deacetylase sirtuin-type" evidence="9">
    <location>
        <begin position="1"/>
        <end position="280"/>
    </location>
</feature>
<dbReference type="GO" id="GO:0003953">
    <property type="term" value="F:NAD+ nucleosidase activity"/>
    <property type="evidence" value="ECO:0007669"/>
    <property type="project" value="UniProtKB-EC"/>
</dbReference>
<dbReference type="EC" id="3.2.2.5" evidence="4"/>
<evidence type="ECO:0000256" key="8">
    <source>
        <dbReference type="PROSITE-ProRule" id="PRU00236"/>
    </source>
</evidence>
<gene>
    <name evidence="10" type="ORF">R2APBS1_2551</name>
</gene>
<evidence type="ECO:0000256" key="1">
    <source>
        <dbReference type="ARBA" id="ARBA00022801"/>
    </source>
</evidence>
<name>M4NHR6_9GAMM</name>
<keyword evidence="11" id="KW-1185">Reference proteome</keyword>
<reference evidence="10 11" key="1">
    <citation type="submission" date="2012-04" db="EMBL/GenBank/DDBJ databases">
        <title>Complete genome of Rhodanobacter sp. 2APBS1.</title>
        <authorList>
            <consortium name="US DOE Joint Genome Institute"/>
            <person name="Huntemann M."/>
            <person name="Wei C.-L."/>
            <person name="Han J."/>
            <person name="Detter J.C."/>
            <person name="Han C."/>
            <person name="Tapia R."/>
            <person name="Munk A.C.C."/>
            <person name="Chen A."/>
            <person name="Krypides N."/>
            <person name="Mavromatis K."/>
            <person name="Markowitz V."/>
            <person name="Szeto E."/>
            <person name="Ivanova N."/>
            <person name="Mikhailova N."/>
            <person name="Ovchinnikova G."/>
            <person name="Pagani I."/>
            <person name="Pati A."/>
            <person name="Goodwin L."/>
            <person name="Peters L."/>
            <person name="Pitluck S."/>
            <person name="Woyke T."/>
            <person name="Prakash O."/>
            <person name="Elkins J."/>
            <person name="Brown S."/>
            <person name="Palumbo A."/>
            <person name="Hemme C."/>
            <person name="Zhou J."/>
            <person name="Watson D."/>
            <person name="Jardine P."/>
            <person name="Kostka J."/>
            <person name="Green S."/>
        </authorList>
    </citation>
    <scope>NUCLEOTIDE SEQUENCE [LARGE SCALE GENOMIC DNA]</scope>
    <source>
        <strain evidence="10 11">2APBS1</strain>
    </source>
</reference>
<organism evidence="10 11">
    <name type="scientific">Rhodanobacter denitrificans</name>
    <dbReference type="NCBI Taxonomy" id="666685"/>
    <lineage>
        <taxon>Bacteria</taxon>
        <taxon>Pseudomonadati</taxon>
        <taxon>Pseudomonadota</taxon>
        <taxon>Gammaproteobacteria</taxon>
        <taxon>Lysobacterales</taxon>
        <taxon>Rhodanobacteraceae</taxon>
        <taxon>Rhodanobacter</taxon>
    </lineage>
</organism>
<evidence type="ECO:0000259" key="9">
    <source>
        <dbReference type="PROSITE" id="PS50305"/>
    </source>
</evidence>
<keyword evidence="1" id="KW-0378">Hydrolase</keyword>
<protein>
    <recommendedName>
        <fullName evidence="6">NAD(+) hydrolase ThsA</fullName>
        <ecNumber evidence="4">3.2.2.5</ecNumber>
    </recommendedName>
</protein>
<dbReference type="InterPro" id="IPR029035">
    <property type="entry name" value="DHS-like_NAD/FAD-binding_dom"/>
</dbReference>
<dbReference type="RefSeq" id="WP_015448177.1">
    <property type="nucleotide sequence ID" value="NC_020541.1"/>
</dbReference>
<sequence length="476" mass="53208">MAGFSREIEAFIKDFVGQIANGTGAIFAGAGMSRGAGYVDWKELLHDIAEELGLELQLEHDLIAVAQYHYNLKKGPAGLVRKIIEEFSHQAEETESHRILARLPIPTWWTTNYDALIEKALERAFRIADVKFNVDQLSNTRPRRDAVIYKMHGDASDPKKAILYKSQYEQYHKTHEGFITALRGDLVTKTFLFIGFSFTDPNLDYVLSRLPAEPSREHYCFVRKVVAEEGESEASVNYRTRREKLRNDDLHRYGITALEVDEYEDIPRILAAIEERYRMKTVFISGSAHEFGDWAMEEAQGLLHRLSAALIRGGYRVITGFGWGVGSAVINGALETIYLEPAKYSEDQLVMRPFPQFASNGKDLPVLWDSYRRRMIALAGTAIFVFGNKVVDGKVVKAGGVRAEYDIARELGVVPLPIAATGFVAADLAGDVLADVAHVYGQRGWIADSVKELEAAGKDAEALIGVVLKFMERIGK</sequence>
<dbReference type="InterPro" id="IPR026590">
    <property type="entry name" value="Ssirtuin_cat_dom"/>
</dbReference>
<dbReference type="SUPFAM" id="SSF52467">
    <property type="entry name" value="DHS-like NAD/FAD-binding domain"/>
    <property type="match status" value="1"/>
</dbReference>
<evidence type="ECO:0000256" key="3">
    <source>
        <dbReference type="ARBA" id="ARBA00023118"/>
    </source>
</evidence>
<comment type="similarity">
    <text evidence="5">Belongs to the soluble Thoeris ThsA family.</text>
</comment>
<dbReference type="Pfam" id="PF18185">
    <property type="entry name" value="STALD"/>
    <property type="match status" value="1"/>
</dbReference>
<accession>M4NHR6</accession>
<dbReference type="HOGENOM" id="CLU_028011_0_0_6"/>
<dbReference type="AlphaFoldDB" id="M4NHR6"/>
<dbReference type="KEGG" id="rhd:R2APBS1_2551"/>
<comment type="caution">
    <text evidence="8">Lacks conserved residue(s) required for the propagation of feature annotation.</text>
</comment>
<dbReference type="PROSITE" id="PS50305">
    <property type="entry name" value="SIRTUIN"/>
    <property type="match status" value="1"/>
</dbReference>
<evidence type="ECO:0000256" key="7">
    <source>
        <dbReference type="ARBA" id="ARBA00047575"/>
    </source>
</evidence>
<dbReference type="GO" id="GO:0051607">
    <property type="term" value="P:defense response to virus"/>
    <property type="evidence" value="ECO:0007669"/>
    <property type="project" value="UniProtKB-KW"/>
</dbReference>
<dbReference type="Proteomes" id="UP000011859">
    <property type="component" value="Chromosome"/>
</dbReference>
<keyword evidence="2" id="KW-0520">NAD</keyword>
<evidence type="ECO:0000256" key="2">
    <source>
        <dbReference type="ARBA" id="ARBA00023027"/>
    </source>
</evidence>
<dbReference type="InterPro" id="IPR041486">
    <property type="entry name" value="ThsA_STALD"/>
</dbReference>
<evidence type="ECO:0000256" key="5">
    <source>
        <dbReference type="ARBA" id="ARBA00035014"/>
    </source>
</evidence>